<accession>A0A317ZKT2</accession>
<evidence type="ECO:0000313" key="7">
    <source>
        <dbReference type="EMBL" id="PXA04548.1"/>
    </source>
</evidence>
<dbReference type="InterPro" id="IPR051533">
    <property type="entry name" value="WaaL-like"/>
</dbReference>
<comment type="subcellular location">
    <subcellularLocation>
        <location evidence="1">Membrane</location>
        <topology evidence="1">Multi-pass membrane protein</topology>
    </subcellularLocation>
</comment>
<feature type="transmembrane region" description="Helical" evidence="5">
    <location>
        <begin position="296"/>
        <end position="315"/>
    </location>
</feature>
<feature type="transmembrane region" description="Helical" evidence="5">
    <location>
        <begin position="265"/>
        <end position="284"/>
    </location>
</feature>
<feature type="transmembrane region" description="Helical" evidence="5">
    <location>
        <begin position="407"/>
        <end position="424"/>
    </location>
</feature>
<organism evidence="7 8">
    <name type="scientific">Coraliomargarita sinensis</name>
    <dbReference type="NCBI Taxonomy" id="2174842"/>
    <lineage>
        <taxon>Bacteria</taxon>
        <taxon>Pseudomonadati</taxon>
        <taxon>Verrucomicrobiota</taxon>
        <taxon>Opitutia</taxon>
        <taxon>Puniceicoccales</taxon>
        <taxon>Coraliomargaritaceae</taxon>
        <taxon>Coraliomargarita</taxon>
    </lineage>
</organism>
<protein>
    <recommendedName>
        <fullName evidence="6">O-antigen ligase-related domain-containing protein</fullName>
    </recommendedName>
</protein>
<dbReference type="AlphaFoldDB" id="A0A317ZKT2"/>
<keyword evidence="2 5" id="KW-0812">Transmembrane</keyword>
<dbReference type="InterPro" id="IPR007016">
    <property type="entry name" value="O-antigen_ligase-rel_domated"/>
</dbReference>
<evidence type="ECO:0000256" key="2">
    <source>
        <dbReference type="ARBA" id="ARBA00022692"/>
    </source>
</evidence>
<evidence type="ECO:0000256" key="1">
    <source>
        <dbReference type="ARBA" id="ARBA00004141"/>
    </source>
</evidence>
<comment type="caution">
    <text evidence="7">The sequence shown here is derived from an EMBL/GenBank/DDBJ whole genome shotgun (WGS) entry which is preliminary data.</text>
</comment>
<dbReference type="PANTHER" id="PTHR37422:SF23">
    <property type="entry name" value="TEICHURONIC ACID BIOSYNTHESIS PROTEIN TUAE"/>
    <property type="match status" value="1"/>
</dbReference>
<evidence type="ECO:0000256" key="3">
    <source>
        <dbReference type="ARBA" id="ARBA00022989"/>
    </source>
</evidence>
<reference evidence="7 8" key="1">
    <citation type="submission" date="2018-05" db="EMBL/GenBank/DDBJ databases">
        <title>Coraliomargarita sinensis sp. nov., isolated from a marine solar saltern.</title>
        <authorList>
            <person name="Zhou L.Y."/>
        </authorList>
    </citation>
    <scope>NUCLEOTIDE SEQUENCE [LARGE SCALE GENOMIC DNA]</scope>
    <source>
        <strain evidence="7 8">WN38</strain>
    </source>
</reference>
<feature type="transmembrane region" description="Helical" evidence="5">
    <location>
        <begin position="241"/>
        <end position="259"/>
    </location>
</feature>
<dbReference type="Pfam" id="PF04932">
    <property type="entry name" value="Wzy_C"/>
    <property type="match status" value="1"/>
</dbReference>
<evidence type="ECO:0000256" key="4">
    <source>
        <dbReference type="ARBA" id="ARBA00023136"/>
    </source>
</evidence>
<name>A0A317ZKT2_9BACT</name>
<dbReference type="OrthoDB" id="194010at2"/>
<feature type="transmembrane region" description="Helical" evidence="5">
    <location>
        <begin position="21"/>
        <end position="39"/>
    </location>
</feature>
<proteinExistence type="predicted"/>
<sequence length="486" mass="54851">MEQDTQLLPRDKLLRDTFTPAETSLFGLVLVTANVAFWLAEPRSYWLLGFFLIAAALTPVILKTHEHTHPFFVTLLWPKFWLCTAPVWLLLLQFSLGLLQDPLKTITVGDAEFIQFEMPGHVWLPISTTAETAWPTVFGFSAIYIVAIGLFLVPKSRAFFERLMPYLCLSAVLAGLVGYIQEAMNASKPFLTKGTGMEDFFGYFPYDGHWAAFAAIWTCACISMALLTTRYDDSPPFIESSGPWYLTGGTLLGVSAFLIESKWPAVILLLTYAVMMMFFGINFFSIRRDPHRKVISLFSSLVSFGIFAAAFTRMFQGNGESLVSESLKQGAWEMFRDRPIFGWGMDSYAHLLPYYGSDLLVNENYERAGNDVLQLLAEIGIIGFVFPIILVVCLIGRYLKGRHNIQLTNHFLTGLAAVIVLAFFDSPFMSPAVFYSFVTLLFIALRWADISRNRADEVDASRPQLVTPHSLRRVPFHPVQENDKLR</sequence>
<keyword evidence="8" id="KW-1185">Reference proteome</keyword>
<feature type="transmembrane region" description="Helical" evidence="5">
    <location>
        <begin position="430"/>
        <end position="448"/>
    </location>
</feature>
<feature type="domain" description="O-antigen ligase-related" evidence="6">
    <location>
        <begin position="256"/>
        <end position="386"/>
    </location>
</feature>
<feature type="transmembrane region" description="Helical" evidence="5">
    <location>
        <begin position="133"/>
        <end position="152"/>
    </location>
</feature>
<dbReference type="EMBL" id="QHJQ01000003">
    <property type="protein sequence ID" value="PXA04548.1"/>
    <property type="molecule type" value="Genomic_DNA"/>
</dbReference>
<feature type="transmembrane region" description="Helical" evidence="5">
    <location>
        <begin position="372"/>
        <end position="395"/>
    </location>
</feature>
<dbReference type="InParanoid" id="A0A317ZKT2"/>
<dbReference type="PANTHER" id="PTHR37422">
    <property type="entry name" value="TEICHURONIC ACID BIOSYNTHESIS PROTEIN TUAE"/>
    <property type="match status" value="1"/>
</dbReference>
<feature type="transmembrane region" description="Helical" evidence="5">
    <location>
        <begin position="74"/>
        <end position="94"/>
    </location>
</feature>
<gene>
    <name evidence="7" type="ORF">DDZ13_05060</name>
</gene>
<feature type="transmembrane region" description="Helical" evidence="5">
    <location>
        <begin position="164"/>
        <end position="181"/>
    </location>
</feature>
<feature type="transmembrane region" description="Helical" evidence="5">
    <location>
        <begin position="45"/>
        <end position="62"/>
    </location>
</feature>
<dbReference type="GO" id="GO:0016020">
    <property type="term" value="C:membrane"/>
    <property type="evidence" value="ECO:0007669"/>
    <property type="project" value="UniProtKB-SubCell"/>
</dbReference>
<evidence type="ECO:0000259" key="6">
    <source>
        <dbReference type="Pfam" id="PF04932"/>
    </source>
</evidence>
<evidence type="ECO:0000313" key="8">
    <source>
        <dbReference type="Proteomes" id="UP000247099"/>
    </source>
</evidence>
<dbReference type="RefSeq" id="WP_110130356.1">
    <property type="nucleotide sequence ID" value="NZ_QHJQ01000003.1"/>
</dbReference>
<keyword evidence="4 5" id="KW-0472">Membrane</keyword>
<evidence type="ECO:0000256" key="5">
    <source>
        <dbReference type="SAM" id="Phobius"/>
    </source>
</evidence>
<dbReference type="Proteomes" id="UP000247099">
    <property type="component" value="Unassembled WGS sequence"/>
</dbReference>
<keyword evidence="3 5" id="KW-1133">Transmembrane helix</keyword>
<feature type="transmembrane region" description="Helical" evidence="5">
    <location>
        <begin position="210"/>
        <end position="229"/>
    </location>
</feature>